<protein>
    <submittedName>
        <fullName evidence="4">Uncharacterized protein LOC117646347</fullName>
    </submittedName>
</protein>
<accession>A0A6P8YSV9</accession>
<feature type="domain" description="Nitrate/nitrite sensing protein" evidence="2">
    <location>
        <begin position="61"/>
        <end position="234"/>
    </location>
</feature>
<evidence type="ECO:0000313" key="4">
    <source>
        <dbReference type="RefSeq" id="XP_034243118.1"/>
    </source>
</evidence>
<keyword evidence="3" id="KW-1185">Reference proteome</keyword>
<dbReference type="OrthoDB" id="60033at2759"/>
<evidence type="ECO:0000259" key="2">
    <source>
        <dbReference type="Pfam" id="PF08376"/>
    </source>
</evidence>
<evidence type="ECO:0000256" key="1">
    <source>
        <dbReference type="SAM" id="Phobius"/>
    </source>
</evidence>
<dbReference type="KEGG" id="tpal:117646347"/>
<dbReference type="Pfam" id="PF08376">
    <property type="entry name" value="NIT"/>
    <property type="match status" value="1"/>
</dbReference>
<keyword evidence="1" id="KW-0472">Membrane</keyword>
<proteinExistence type="predicted"/>
<sequence>MDPGTVAGKRLYLMQMLILPLIPIAAVIAQNSVMLYDMRQILTNAEHLGTQIALTAGVSRLLVAFQRERGEMANYIFSRGNRTDLTMVFDLTDEVIRSTPTAEWHGMFNRDKAFDDHLSRISSKREGLVATAKNVTRSASAALYEMGYYNKMNLFILDKLSQRISETRTSGSWRLLIAYKNLLRAAEHTSISMVFGLHYFGLGALPGRCFSRWARHDALSLSHLQSAKLFSPGLERRLGRFDADNGNLAADIVRW</sequence>
<gene>
    <name evidence="4" type="primary">LOC117646347</name>
</gene>
<dbReference type="InterPro" id="IPR013587">
    <property type="entry name" value="Nitrate/nitrite_sensing"/>
</dbReference>
<feature type="transmembrane region" description="Helical" evidence="1">
    <location>
        <begin position="12"/>
        <end position="29"/>
    </location>
</feature>
<reference evidence="4" key="1">
    <citation type="submission" date="2025-08" db="UniProtKB">
        <authorList>
            <consortium name="RefSeq"/>
        </authorList>
    </citation>
    <scope>IDENTIFICATION</scope>
    <source>
        <tissue evidence="4">Total insect</tissue>
    </source>
</reference>
<dbReference type="GeneID" id="117646347"/>
<dbReference type="InParanoid" id="A0A6P8YSV9"/>
<evidence type="ECO:0000313" key="3">
    <source>
        <dbReference type="Proteomes" id="UP000515158"/>
    </source>
</evidence>
<dbReference type="Proteomes" id="UP000515158">
    <property type="component" value="Unplaced"/>
</dbReference>
<name>A0A6P8YSV9_THRPL</name>
<keyword evidence="1" id="KW-1133">Transmembrane helix</keyword>
<keyword evidence="1" id="KW-0812">Transmembrane</keyword>
<organism evidence="4">
    <name type="scientific">Thrips palmi</name>
    <name type="common">Melon thrips</name>
    <dbReference type="NCBI Taxonomy" id="161013"/>
    <lineage>
        <taxon>Eukaryota</taxon>
        <taxon>Metazoa</taxon>
        <taxon>Ecdysozoa</taxon>
        <taxon>Arthropoda</taxon>
        <taxon>Hexapoda</taxon>
        <taxon>Insecta</taxon>
        <taxon>Pterygota</taxon>
        <taxon>Neoptera</taxon>
        <taxon>Paraneoptera</taxon>
        <taxon>Thysanoptera</taxon>
        <taxon>Terebrantia</taxon>
        <taxon>Thripoidea</taxon>
        <taxon>Thripidae</taxon>
        <taxon>Thrips</taxon>
    </lineage>
</organism>
<dbReference type="RefSeq" id="XP_034243118.1">
    <property type="nucleotide sequence ID" value="XM_034387227.1"/>
</dbReference>
<dbReference type="AlphaFoldDB" id="A0A6P8YSV9"/>